<dbReference type="Gramene" id="evm.model.05.1022">
    <property type="protein sequence ID" value="cds.evm.model.05.1022"/>
    <property type="gene ID" value="evm.TU.05.1022"/>
</dbReference>
<accession>A0A803PJN9</accession>
<sequence>MLPVSVPLEDLEAIKCKTFTQRLRAPLYDGLNAYQDLIVRFQTNFSISVGTAKVDTDLMMIQQELDEPLEKFIHRFSGEYVSILKCTDSVATKALMQGLLHGSELKKAITVELGLTLTRAFTMARVYVALEVKERRHAEDVSRETSAMEDSFLFEAKERVLIARLQRRTKT</sequence>
<dbReference type="EnsemblPlants" id="evm.model.05.1022">
    <property type="protein sequence ID" value="cds.evm.model.05.1022"/>
    <property type="gene ID" value="evm.TU.05.1022"/>
</dbReference>
<evidence type="ECO:0000313" key="2">
    <source>
        <dbReference type="Proteomes" id="UP000596661"/>
    </source>
</evidence>
<keyword evidence="2" id="KW-1185">Reference proteome</keyword>
<organism evidence="1 2">
    <name type="scientific">Cannabis sativa</name>
    <name type="common">Hemp</name>
    <name type="synonym">Marijuana</name>
    <dbReference type="NCBI Taxonomy" id="3483"/>
    <lineage>
        <taxon>Eukaryota</taxon>
        <taxon>Viridiplantae</taxon>
        <taxon>Streptophyta</taxon>
        <taxon>Embryophyta</taxon>
        <taxon>Tracheophyta</taxon>
        <taxon>Spermatophyta</taxon>
        <taxon>Magnoliopsida</taxon>
        <taxon>eudicotyledons</taxon>
        <taxon>Gunneridae</taxon>
        <taxon>Pentapetalae</taxon>
        <taxon>rosids</taxon>
        <taxon>fabids</taxon>
        <taxon>Rosales</taxon>
        <taxon>Cannabaceae</taxon>
        <taxon>Cannabis</taxon>
    </lineage>
</organism>
<reference evidence="1" key="2">
    <citation type="submission" date="2021-03" db="UniProtKB">
        <authorList>
            <consortium name="EnsemblPlants"/>
        </authorList>
    </citation>
    <scope>IDENTIFICATION</scope>
</reference>
<proteinExistence type="predicted"/>
<dbReference type="AlphaFoldDB" id="A0A803PJN9"/>
<evidence type="ECO:0000313" key="1">
    <source>
        <dbReference type="EnsemblPlants" id="cds.evm.model.05.1022"/>
    </source>
</evidence>
<evidence type="ECO:0008006" key="3">
    <source>
        <dbReference type="Google" id="ProtNLM"/>
    </source>
</evidence>
<dbReference type="Proteomes" id="UP000596661">
    <property type="component" value="Chromosome 5"/>
</dbReference>
<dbReference type="EMBL" id="UZAU01000486">
    <property type="status" value="NOT_ANNOTATED_CDS"/>
    <property type="molecule type" value="Genomic_DNA"/>
</dbReference>
<protein>
    <recommendedName>
        <fullName evidence="3">Retrotransposon gag domain-containing protein</fullName>
    </recommendedName>
</protein>
<reference evidence="1" key="1">
    <citation type="submission" date="2018-11" db="EMBL/GenBank/DDBJ databases">
        <authorList>
            <person name="Grassa J C."/>
        </authorList>
    </citation>
    <scope>NUCLEOTIDE SEQUENCE [LARGE SCALE GENOMIC DNA]</scope>
</reference>
<name>A0A803PJN9_CANSA</name>